<comment type="caution">
    <text evidence="1">The sequence shown here is derived from an EMBL/GenBank/DDBJ whole genome shotgun (WGS) entry which is preliminary data.</text>
</comment>
<reference evidence="1 2" key="1">
    <citation type="submission" date="2020-08" db="EMBL/GenBank/DDBJ databases">
        <title>Novel species isolated from subtropical streams in China.</title>
        <authorList>
            <person name="Lu H."/>
        </authorList>
    </citation>
    <scope>NUCLEOTIDE SEQUENCE [LARGE SCALE GENOMIC DNA]</scope>
    <source>
        <strain evidence="1 2">CCTCC AB 2015119</strain>
    </source>
</reference>
<organism evidence="1 2">
    <name type="scientific">Undibacterium aquatile</name>
    <dbReference type="NCBI Taxonomy" id="1537398"/>
    <lineage>
        <taxon>Bacteria</taxon>
        <taxon>Pseudomonadati</taxon>
        <taxon>Pseudomonadota</taxon>
        <taxon>Betaproteobacteria</taxon>
        <taxon>Burkholderiales</taxon>
        <taxon>Oxalobacteraceae</taxon>
        <taxon>Undibacterium</taxon>
    </lineage>
</organism>
<proteinExistence type="predicted"/>
<protein>
    <submittedName>
        <fullName evidence="1">Uncharacterized protein</fullName>
    </submittedName>
</protein>
<evidence type="ECO:0000313" key="2">
    <source>
        <dbReference type="Proteomes" id="UP000637632"/>
    </source>
</evidence>
<dbReference type="Proteomes" id="UP000637632">
    <property type="component" value="Unassembled WGS sequence"/>
</dbReference>
<name>A0ABR6XBD6_9BURK</name>
<sequence>MRIVSVDGSIQFAGPSKPIQISPGSRSIVFEAAPGSGARNGVQKSFALKVEPCTRYFLAARRQLAMDADWSLVVDKTEAVPGCNIEDELLKAAVAANSQNN</sequence>
<dbReference type="EMBL" id="JACOFT010000001">
    <property type="protein sequence ID" value="MBC3810135.1"/>
    <property type="molecule type" value="Genomic_DNA"/>
</dbReference>
<accession>A0ABR6XBD6</accession>
<gene>
    <name evidence="1" type="ORF">H8K26_01660</name>
</gene>
<keyword evidence="2" id="KW-1185">Reference proteome</keyword>
<evidence type="ECO:0000313" key="1">
    <source>
        <dbReference type="EMBL" id="MBC3810135.1"/>
    </source>
</evidence>
<dbReference type="RefSeq" id="WP_190476912.1">
    <property type="nucleotide sequence ID" value="NZ_JACOFT010000001.1"/>
</dbReference>